<organism evidence="1 2">
    <name type="scientific">Meloidogyne enterolobii</name>
    <name type="common">Root-knot nematode worm</name>
    <name type="synonym">Meloidogyne mayaguensis</name>
    <dbReference type="NCBI Taxonomy" id="390850"/>
    <lineage>
        <taxon>Eukaryota</taxon>
        <taxon>Metazoa</taxon>
        <taxon>Ecdysozoa</taxon>
        <taxon>Nematoda</taxon>
        <taxon>Chromadorea</taxon>
        <taxon>Rhabditida</taxon>
        <taxon>Tylenchina</taxon>
        <taxon>Tylenchomorpha</taxon>
        <taxon>Tylenchoidea</taxon>
        <taxon>Meloidogynidae</taxon>
        <taxon>Meloidogyninae</taxon>
        <taxon>Meloidogyne</taxon>
    </lineage>
</organism>
<dbReference type="Proteomes" id="UP001497535">
    <property type="component" value="Unassembled WGS sequence"/>
</dbReference>
<sequence>MKLTDKGKEKKEDLNNKKKNKNSKNQKKKSNKIKQKINVKLIEENDEEKLEDLKKDEETIEIVKDHQSVNETEKEIKENNSTNETNTNGGIGEGWKIINKKDKSKKKDEMMPKKEEKEKINKGKEKVYNFPLEYAWNNHKKINYNKYLNEGMNENRKGKTIEINKEKEKDKGNKTENKNEIAENTKNPGLNDSRNKNILENLIFSNFNEFSPKIFLEEDALIEEYKSYILDNNDYKKIIPALNIGIFVVELNNRLKYQLGFKEKKNKKLTGYLGLSL</sequence>
<accession>A0ACB0ZAM7</accession>
<keyword evidence="2" id="KW-1185">Reference proteome</keyword>
<evidence type="ECO:0000313" key="1">
    <source>
        <dbReference type="EMBL" id="CAK5076101.1"/>
    </source>
</evidence>
<dbReference type="EMBL" id="CAVMJV010000029">
    <property type="protein sequence ID" value="CAK5076101.1"/>
    <property type="molecule type" value="Genomic_DNA"/>
</dbReference>
<comment type="caution">
    <text evidence="1">The sequence shown here is derived from an EMBL/GenBank/DDBJ whole genome shotgun (WGS) entry which is preliminary data.</text>
</comment>
<name>A0ACB0ZAM7_MELEN</name>
<gene>
    <name evidence="1" type="ORF">MENTE1834_LOCUS22948</name>
</gene>
<evidence type="ECO:0000313" key="2">
    <source>
        <dbReference type="Proteomes" id="UP001497535"/>
    </source>
</evidence>
<protein>
    <submittedName>
        <fullName evidence="1">Uncharacterized protein</fullName>
    </submittedName>
</protein>
<reference evidence="1" key="1">
    <citation type="submission" date="2023-11" db="EMBL/GenBank/DDBJ databases">
        <authorList>
            <person name="Poullet M."/>
        </authorList>
    </citation>
    <scope>NUCLEOTIDE SEQUENCE</scope>
    <source>
        <strain evidence="1">E1834</strain>
    </source>
</reference>
<proteinExistence type="predicted"/>